<dbReference type="EMBL" id="OZ020111">
    <property type="protein sequence ID" value="CAK9264347.1"/>
    <property type="molecule type" value="Genomic_DNA"/>
</dbReference>
<evidence type="ECO:0000313" key="2">
    <source>
        <dbReference type="Proteomes" id="UP001497444"/>
    </source>
</evidence>
<gene>
    <name evidence="1" type="ORF">CSSPJE1EN1_LOCUS9825</name>
</gene>
<evidence type="ECO:0000313" key="1">
    <source>
        <dbReference type="EMBL" id="CAK9264347.1"/>
    </source>
</evidence>
<name>A0ABP0WD57_9BRYO</name>
<accession>A0ABP0WD57</accession>
<organism evidence="1 2">
    <name type="scientific">Sphagnum jensenii</name>
    <dbReference type="NCBI Taxonomy" id="128206"/>
    <lineage>
        <taxon>Eukaryota</taxon>
        <taxon>Viridiplantae</taxon>
        <taxon>Streptophyta</taxon>
        <taxon>Embryophyta</taxon>
        <taxon>Bryophyta</taxon>
        <taxon>Sphagnophytina</taxon>
        <taxon>Sphagnopsida</taxon>
        <taxon>Sphagnales</taxon>
        <taxon>Sphagnaceae</taxon>
        <taxon>Sphagnum</taxon>
    </lineage>
</organism>
<sequence length="111" mass="12611">MLVTFTRHLSSVIPIYPIPIHWQLGNVNWLLTIPNPKALAKWVWSKQKVKKTIDNKLLLACSQFGTTLLCAPRGALCKIIILKSAKQIISNQFGSLYNTLITNFFGYYFGQ</sequence>
<dbReference type="Proteomes" id="UP001497444">
    <property type="component" value="Chromosome 16"/>
</dbReference>
<protein>
    <submittedName>
        <fullName evidence="1">Uncharacterized protein</fullName>
    </submittedName>
</protein>
<keyword evidence="2" id="KW-1185">Reference proteome</keyword>
<proteinExistence type="predicted"/>
<reference evidence="1" key="1">
    <citation type="submission" date="2024-02" db="EMBL/GenBank/DDBJ databases">
        <authorList>
            <consortium name="ELIXIR-Norway"/>
            <consortium name="Elixir Norway"/>
        </authorList>
    </citation>
    <scope>NUCLEOTIDE SEQUENCE</scope>
</reference>